<dbReference type="AlphaFoldDB" id="A0A2P2MF20"/>
<sequence>MLYCLHFDLNNPTKNAHTNTITCLSCIISSCHLILKKVPNIIISHSICLNNYTLNIMALARIVKDVNIA</sequence>
<proteinExistence type="predicted"/>
<organism evidence="1">
    <name type="scientific">Rhizophora mucronata</name>
    <name type="common">Asiatic mangrove</name>
    <dbReference type="NCBI Taxonomy" id="61149"/>
    <lineage>
        <taxon>Eukaryota</taxon>
        <taxon>Viridiplantae</taxon>
        <taxon>Streptophyta</taxon>
        <taxon>Embryophyta</taxon>
        <taxon>Tracheophyta</taxon>
        <taxon>Spermatophyta</taxon>
        <taxon>Magnoliopsida</taxon>
        <taxon>eudicotyledons</taxon>
        <taxon>Gunneridae</taxon>
        <taxon>Pentapetalae</taxon>
        <taxon>rosids</taxon>
        <taxon>fabids</taxon>
        <taxon>Malpighiales</taxon>
        <taxon>Rhizophoraceae</taxon>
        <taxon>Rhizophora</taxon>
    </lineage>
</organism>
<evidence type="ECO:0000313" key="1">
    <source>
        <dbReference type="EMBL" id="MBX28856.1"/>
    </source>
</evidence>
<name>A0A2P2MF20_RHIMU</name>
<reference evidence="1" key="1">
    <citation type="submission" date="2018-02" db="EMBL/GenBank/DDBJ databases">
        <title>Rhizophora mucronata_Transcriptome.</title>
        <authorList>
            <person name="Meera S.P."/>
            <person name="Sreeshan A."/>
            <person name="Augustine A."/>
        </authorList>
    </citation>
    <scope>NUCLEOTIDE SEQUENCE</scope>
    <source>
        <tissue evidence="1">Leaf</tissue>
    </source>
</reference>
<protein>
    <submittedName>
        <fullName evidence="1">Uncharacterized protein</fullName>
    </submittedName>
</protein>
<dbReference type="EMBL" id="GGEC01048372">
    <property type="protein sequence ID" value="MBX28856.1"/>
    <property type="molecule type" value="Transcribed_RNA"/>
</dbReference>
<accession>A0A2P2MF20</accession>